<feature type="transmembrane region" description="Helical" evidence="9">
    <location>
        <begin position="280"/>
        <end position="300"/>
    </location>
</feature>
<keyword evidence="13" id="KW-1185">Reference proteome</keyword>
<dbReference type="GO" id="GO:0015421">
    <property type="term" value="F:ABC-type oligopeptide transporter activity"/>
    <property type="evidence" value="ECO:0007669"/>
    <property type="project" value="TreeGrafter"/>
</dbReference>
<feature type="transmembrane region" description="Helical" evidence="9">
    <location>
        <begin position="239"/>
        <end position="260"/>
    </location>
</feature>
<evidence type="ECO:0000256" key="3">
    <source>
        <dbReference type="ARBA" id="ARBA00022475"/>
    </source>
</evidence>
<keyword evidence="8 9" id="KW-0472">Membrane</keyword>
<comment type="caution">
    <text evidence="12">The sequence shown here is derived from an EMBL/GenBank/DDBJ whole genome shotgun (WGS) entry which is preliminary data.</text>
</comment>
<evidence type="ECO:0000256" key="8">
    <source>
        <dbReference type="ARBA" id="ARBA00023136"/>
    </source>
</evidence>
<dbReference type="GO" id="GO:0016887">
    <property type="term" value="F:ATP hydrolysis activity"/>
    <property type="evidence" value="ECO:0007669"/>
    <property type="project" value="InterPro"/>
</dbReference>
<dbReference type="SUPFAM" id="SSF52540">
    <property type="entry name" value="P-loop containing nucleoside triphosphate hydrolases"/>
    <property type="match status" value="1"/>
</dbReference>
<dbReference type="Gene3D" id="1.20.1560.10">
    <property type="entry name" value="ABC transporter type 1, transmembrane domain"/>
    <property type="match status" value="1"/>
</dbReference>
<dbReference type="Proteomes" id="UP000656042">
    <property type="component" value="Unassembled WGS sequence"/>
</dbReference>
<dbReference type="InterPro" id="IPR036640">
    <property type="entry name" value="ABC1_TM_sf"/>
</dbReference>
<dbReference type="SUPFAM" id="SSF90123">
    <property type="entry name" value="ABC transporter transmembrane region"/>
    <property type="match status" value="1"/>
</dbReference>
<evidence type="ECO:0000313" key="13">
    <source>
        <dbReference type="Proteomes" id="UP000656042"/>
    </source>
</evidence>
<dbReference type="GO" id="GO:0005524">
    <property type="term" value="F:ATP binding"/>
    <property type="evidence" value="ECO:0007669"/>
    <property type="project" value="UniProtKB-KW"/>
</dbReference>
<name>A0A8J3C2R6_9ACTN</name>
<evidence type="ECO:0000256" key="9">
    <source>
        <dbReference type="SAM" id="Phobius"/>
    </source>
</evidence>
<keyword evidence="5" id="KW-0547">Nucleotide-binding</keyword>
<dbReference type="SMART" id="SM00382">
    <property type="entry name" value="AAA"/>
    <property type="match status" value="1"/>
</dbReference>
<reference evidence="12" key="1">
    <citation type="journal article" date="2014" name="Int. J. Syst. Evol. Microbiol.">
        <title>Complete genome sequence of Corynebacterium casei LMG S-19264T (=DSM 44701T), isolated from a smear-ripened cheese.</title>
        <authorList>
            <consortium name="US DOE Joint Genome Institute (JGI-PGF)"/>
            <person name="Walter F."/>
            <person name="Albersmeier A."/>
            <person name="Kalinowski J."/>
            <person name="Ruckert C."/>
        </authorList>
    </citation>
    <scope>NUCLEOTIDE SEQUENCE</scope>
    <source>
        <strain evidence="12">CGMCC 4.7299</strain>
    </source>
</reference>
<dbReference type="InterPro" id="IPR027417">
    <property type="entry name" value="P-loop_NTPase"/>
</dbReference>
<dbReference type="InterPro" id="IPR003439">
    <property type="entry name" value="ABC_transporter-like_ATP-bd"/>
</dbReference>
<evidence type="ECO:0000259" key="10">
    <source>
        <dbReference type="PROSITE" id="PS50893"/>
    </source>
</evidence>
<keyword evidence="6 12" id="KW-0067">ATP-binding</keyword>
<dbReference type="InterPro" id="IPR011527">
    <property type="entry name" value="ABC1_TM_dom"/>
</dbReference>
<dbReference type="PANTHER" id="PTHR43394">
    <property type="entry name" value="ATP-DEPENDENT PERMEASE MDL1, MITOCHONDRIAL"/>
    <property type="match status" value="1"/>
</dbReference>
<evidence type="ECO:0000256" key="7">
    <source>
        <dbReference type="ARBA" id="ARBA00022989"/>
    </source>
</evidence>
<evidence type="ECO:0000259" key="11">
    <source>
        <dbReference type="PROSITE" id="PS50929"/>
    </source>
</evidence>
<dbReference type="InterPro" id="IPR039421">
    <property type="entry name" value="Type_1_exporter"/>
</dbReference>
<dbReference type="Pfam" id="PF00005">
    <property type="entry name" value="ABC_tran"/>
    <property type="match status" value="1"/>
</dbReference>
<dbReference type="FunFam" id="3.40.50.300:FF:000854">
    <property type="entry name" value="Multidrug ABC transporter ATP-binding protein"/>
    <property type="match status" value="1"/>
</dbReference>
<dbReference type="Pfam" id="PF00664">
    <property type="entry name" value="ABC_membrane"/>
    <property type="match status" value="1"/>
</dbReference>
<feature type="transmembrane region" description="Helical" evidence="9">
    <location>
        <begin position="159"/>
        <end position="179"/>
    </location>
</feature>
<keyword evidence="2" id="KW-0813">Transport</keyword>
<feature type="transmembrane region" description="Helical" evidence="9">
    <location>
        <begin position="56"/>
        <end position="80"/>
    </location>
</feature>
<dbReference type="InterPro" id="IPR017871">
    <property type="entry name" value="ABC_transporter-like_CS"/>
</dbReference>
<dbReference type="AlphaFoldDB" id="A0A8J3C2R6"/>
<keyword evidence="7 9" id="KW-1133">Transmembrane helix</keyword>
<dbReference type="PROSITE" id="PS00211">
    <property type="entry name" value="ABC_TRANSPORTER_1"/>
    <property type="match status" value="1"/>
</dbReference>
<feature type="transmembrane region" description="Helical" evidence="9">
    <location>
        <begin position="129"/>
        <end position="153"/>
    </location>
</feature>
<keyword evidence="3" id="KW-1003">Cell membrane</keyword>
<dbReference type="Gene3D" id="3.40.50.300">
    <property type="entry name" value="P-loop containing nucleotide triphosphate hydrolases"/>
    <property type="match status" value="1"/>
</dbReference>
<organism evidence="12 13">
    <name type="scientific">Mangrovihabitans endophyticus</name>
    <dbReference type="NCBI Taxonomy" id="1751298"/>
    <lineage>
        <taxon>Bacteria</taxon>
        <taxon>Bacillati</taxon>
        <taxon>Actinomycetota</taxon>
        <taxon>Actinomycetes</taxon>
        <taxon>Micromonosporales</taxon>
        <taxon>Micromonosporaceae</taxon>
        <taxon>Mangrovihabitans</taxon>
    </lineage>
</organism>
<comment type="subcellular location">
    <subcellularLocation>
        <location evidence="1">Cell membrane</location>
        <topology evidence="1">Multi-pass membrane protein</topology>
    </subcellularLocation>
</comment>
<dbReference type="PANTHER" id="PTHR43394:SF1">
    <property type="entry name" value="ATP-BINDING CASSETTE SUB-FAMILY B MEMBER 10, MITOCHONDRIAL"/>
    <property type="match status" value="1"/>
</dbReference>
<dbReference type="CDD" id="cd18548">
    <property type="entry name" value="ABC_6TM_Tm287_like"/>
    <property type="match status" value="1"/>
</dbReference>
<proteinExistence type="predicted"/>
<protein>
    <submittedName>
        <fullName evidence="12">Multidrug ABC transporter ATP-binding protein</fullName>
    </submittedName>
</protein>
<accession>A0A8J3C2R6</accession>
<evidence type="ECO:0000256" key="5">
    <source>
        <dbReference type="ARBA" id="ARBA00022741"/>
    </source>
</evidence>
<dbReference type="PROSITE" id="PS50929">
    <property type="entry name" value="ABC_TM1F"/>
    <property type="match status" value="1"/>
</dbReference>
<evidence type="ECO:0000256" key="2">
    <source>
        <dbReference type="ARBA" id="ARBA00022448"/>
    </source>
</evidence>
<gene>
    <name evidence="12" type="ORF">GCM10012284_39520</name>
</gene>
<evidence type="ECO:0000313" key="12">
    <source>
        <dbReference type="EMBL" id="GGL01067.1"/>
    </source>
</evidence>
<dbReference type="GO" id="GO:0005886">
    <property type="term" value="C:plasma membrane"/>
    <property type="evidence" value="ECO:0007669"/>
    <property type="project" value="UniProtKB-SubCell"/>
</dbReference>
<dbReference type="InterPro" id="IPR003593">
    <property type="entry name" value="AAA+_ATPase"/>
</dbReference>
<dbReference type="PROSITE" id="PS50893">
    <property type="entry name" value="ABC_TRANSPORTER_2"/>
    <property type="match status" value="1"/>
</dbReference>
<evidence type="ECO:0000256" key="4">
    <source>
        <dbReference type="ARBA" id="ARBA00022692"/>
    </source>
</evidence>
<evidence type="ECO:0000256" key="1">
    <source>
        <dbReference type="ARBA" id="ARBA00004651"/>
    </source>
</evidence>
<evidence type="ECO:0000256" key="6">
    <source>
        <dbReference type="ARBA" id="ARBA00022840"/>
    </source>
</evidence>
<feature type="domain" description="ABC transmembrane type-1" evidence="11">
    <location>
        <begin position="20"/>
        <end position="302"/>
    </location>
</feature>
<reference evidence="12" key="2">
    <citation type="submission" date="2020-09" db="EMBL/GenBank/DDBJ databases">
        <authorList>
            <person name="Sun Q."/>
            <person name="Zhou Y."/>
        </authorList>
    </citation>
    <scope>NUCLEOTIDE SEQUENCE</scope>
    <source>
        <strain evidence="12">CGMCC 4.7299</strain>
    </source>
</reference>
<feature type="domain" description="ABC transporter" evidence="10">
    <location>
        <begin position="338"/>
        <end position="571"/>
    </location>
</feature>
<dbReference type="EMBL" id="BMMX01000018">
    <property type="protein sequence ID" value="GGL01067.1"/>
    <property type="molecule type" value="Genomic_DNA"/>
</dbReference>
<sequence length="579" mass="61040">MVSLLRLLGAHLPPYRGALALLVLLQLAQTATTLSLPALSADIVDNGVVAGDTGRIARTGLIMVVVAMVQVGTSVVAVWLGSRTATALGRDLRSAVFRRSHDLSVHQAARFGTSSLVTRTVNDVQQVQSLVLTALNVALAAPFVCAGGVLLAMRADVPLAGLITAIVPAVAITATIILARMSPLYARMQAGLDGIAQVLREQITGVRVVRAFVRDEHERQRFARANAGLLGVSLRVGRLTAAMFPAVLLVMNLFSVALLYAGAVRIDAGQVRLGTLNAFLGYQALILMATVSAMLVFLTMPRADVSARRIRDLLGTTPGVLSAGQPRDPGTARGTVMVRAAQFGHPGAEQPILSDIDLVARPGETVAVIGSTGSGKTTLLELVVRLLDVTAGSVEVDGVDVREMSRAALSRTVALVPQQPYLFSGTVATNLRFGAPDSDDAELWHALEVAQAREFVERMPGGLDAPLSQGGTNVSGGQRQRLCIARAVVRRPRVYLFDDCFSALDAATEAAVRDGLAAHTADATVVMVAQRVSAIRDAHRILVLDRGHVVGAGTHAQLIEANGTYREIAASQMEPQDMS</sequence>
<keyword evidence="4 9" id="KW-0812">Transmembrane</keyword>